<dbReference type="PANTHER" id="PTHR24201:SF16">
    <property type="entry name" value="ANKYRIN-1-LIKE-RELATED"/>
    <property type="match status" value="1"/>
</dbReference>
<keyword evidence="2" id="KW-0040">ANK repeat</keyword>
<reference evidence="3" key="1">
    <citation type="journal article" date="2011" name="Plant Physiol.">
        <title>Comprehensive sequence analysis of 24,783 barley full-length cDNAs derived from 12 clone libraries.</title>
        <authorList>
            <person name="Matsumoto T."/>
            <person name="Tanaka T."/>
            <person name="Sakai H."/>
            <person name="Amano N."/>
            <person name="Kanamori H."/>
            <person name="Kurita K."/>
            <person name="Kikuta A."/>
            <person name="Kamiya K."/>
            <person name="Yamamoto M."/>
            <person name="Ikawa H."/>
            <person name="Fujii N."/>
            <person name="Hori K."/>
            <person name="Itoh T."/>
            <person name="Sato K."/>
        </authorList>
    </citation>
    <scope>NUCLEOTIDE SEQUENCE</scope>
    <source>
        <tissue evidence="3">Shoot</tissue>
    </source>
</reference>
<sequence>MGNALGCAGLGERLAAAARDGDAAEVRRLLAADPGLARCTATFGNLSSPLHLAATKGHHEIAAVLLEKGADANARNVYGQVRMYQCRSMSA</sequence>
<keyword evidence="1" id="KW-0677">Repeat</keyword>
<dbReference type="Gene3D" id="1.25.40.20">
    <property type="entry name" value="Ankyrin repeat-containing domain"/>
    <property type="match status" value="1"/>
</dbReference>
<dbReference type="InterPro" id="IPR050776">
    <property type="entry name" value="Ank_Repeat/CDKN_Inhibitor"/>
</dbReference>
<name>F2D1E9_HORVV</name>
<dbReference type="InterPro" id="IPR036770">
    <property type="entry name" value="Ankyrin_rpt-contain_sf"/>
</dbReference>
<dbReference type="PANTHER" id="PTHR24201">
    <property type="entry name" value="ANK_REP_REGION DOMAIN-CONTAINING PROTEIN"/>
    <property type="match status" value="1"/>
</dbReference>
<dbReference type="PROSITE" id="PS50297">
    <property type="entry name" value="ANK_REP_REGION"/>
    <property type="match status" value="1"/>
</dbReference>
<dbReference type="SUPFAM" id="SSF48403">
    <property type="entry name" value="Ankyrin repeat"/>
    <property type="match status" value="1"/>
</dbReference>
<organism evidence="3">
    <name type="scientific">Hordeum vulgare subsp. vulgare</name>
    <name type="common">Domesticated barley</name>
    <dbReference type="NCBI Taxonomy" id="112509"/>
    <lineage>
        <taxon>Eukaryota</taxon>
        <taxon>Viridiplantae</taxon>
        <taxon>Streptophyta</taxon>
        <taxon>Embryophyta</taxon>
        <taxon>Tracheophyta</taxon>
        <taxon>Spermatophyta</taxon>
        <taxon>Magnoliopsida</taxon>
        <taxon>Liliopsida</taxon>
        <taxon>Poales</taxon>
        <taxon>Poaceae</taxon>
        <taxon>BOP clade</taxon>
        <taxon>Pooideae</taxon>
        <taxon>Triticodae</taxon>
        <taxon>Triticeae</taxon>
        <taxon>Hordeinae</taxon>
        <taxon>Hordeum</taxon>
    </lineage>
</organism>
<protein>
    <submittedName>
        <fullName evidence="3">Predicted protein</fullName>
    </submittedName>
</protein>
<accession>F2D1E9</accession>
<dbReference type="InterPro" id="IPR002110">
    <property type="entry name" value="Ankyrin_rpt"/>
</dbReference>
<dbReference type="ExpressionAtlas" id="F2D1E9">
    <property type="expression patterns" value="baseline and differential"/>
</dbReference>
<evidence type="ECO:0000256" key="2">
    <source>
        <dbReference type="ARBA" id="ARBA00023043"/>
    </source>
</evidence>
<dbReference type="SMART" id="SM00248">
    <property type="entry name" value="ANK"/>
    <property type="match status" value="1"/>
</dbReference>
<proteinExistence type="evidence at transcript level"/>
<dbReference type="PROSITE" id="PS50088">
    <property type="entry name" value="ANK_REPEAT"/>
    <property type="match status" value="1"/>
</dbReference>
<evidence type="ECO:0000256" key="1">
    <source>
        <dbReference type="ARBA" id="ARBA00022737"/>
    </source>
</evidence>
<dbReference type="AlphaFoldDB" id="F2D1E9"/>
<dbReference type="EMBL" id="AK357706">
    <property type="protein sequence ID" value="BAJ88920.1"/>
    <property type="molecule type" value="mRNA"/>
</dbReference>
<dbReference type="Pfam" id="PF00023">
    <property type="entry name" value="Ank"/>
    <property type="match status" value="1"/>
</dbReference>
<evidence type="ECO:0000313" key="3">
    <source>
        <dbReference type="EMBL" id="BAJ88920.1"/>
    </source>
</evidence>